<evidence type="ECO:0000313" key="3">
    <source>
        <dbReference type="Proteomes" id="UP001215712"/>
    </source>
</evidence>
<dbReference type="EMBL" id="JAQJAN010000011">
    <property type="protein sequence ID" value="KAJ5718944.1"/>
    <property type="molecule type" value="Genomic_DNA"/>
</dbReference>
<evidence type="ECO:0000313" key="2">
    <source>
        <dbReference type="EMBL" id="KAJ5718944.1"/>
    </source>
</evidence>
<protein>
    <submittedName>
        <fullName evidence="2">Amino acid transporter</fullName>
    </submittedName>
</protein>
<dbReference type="Proteomes" id="UP001215712">
    <property type="component" value="Unassembled WGS sequence"/>
</dbReference>
<feature type="region of interest" description="Disordered" evidence="1">
    <location>
        <begin position="1"/>
        <end position="32"/>
    </location>
</feature>
<evidence type="ECO:0000256" key="1">
    <source>
        <dbReference type="SAM" id="MobiDB-lite"/>
    </source>
</evidence>
<name>A0AAD6MU63_9EURO</name>
<dbReference type="AlphaFoldDB" id="A0AAD6MU63"/>
<reference evidence="2" key="1">
    <citation type="journal article" date="2023" name="IMA Fungus">
        <title>Comparative genomic study of the Penicillium genus elucidates a diverse pangenome and 15 lateral gene transfer events.</title>
        <authorList>
            <person name="Petersen C."/>
            <person name="Sorensen T."/>
            <person name="Nielsen M.R."/>
            <person name="Sondergaard T.E."/>
            <person name="Sorensen J.L."/>
            <person name="Fitzpatrick D.A."/>
            <person name="Frisvad J.C."/>
            <person name="Nielsen K.L."/>
        </authorList>
    </citation>
    <scope>NUCLEOTIDE SEQUENCE</scope>
    <source>
        <strain evidence="2">IBT 17514</strain>
    </source>
</reference>
<keyword evidence="3" id="KW-1185">Reference proteome</keyword>
<accession>A0AAD6MU63</accession>
<comment type="caution">
    <text evidence="2">The sequence shown here is derived from an EMBL/GenBank/DDBJ whole genome shotgun (WGS) entry which is preliminary data.</text>
</comment>
<feature type="compositionally biased region" description="Basic and acidic residues" evidence="1">
    <location>
        <begin position="1"/>
        <end position="16"/>
    </location>
</feature>
<sequence>MSDKKTLSPETIDSKDNYVTPAPRQDEDLQFGDLKDNASNYDAVFGKLTQDGPNYRSVSFSPLRIVFTFGATGGEINIMSLDRMVWNNYFDAENPDWPGYPLNPICLQYIRYCTRSDPTVHSCGIGVLHKYNGWKVQTEPP</sequence>
<proteinExistence type="predicted"/>
<organism evidence="2 3">
    <name type="scientific">Penicillium malachiteum</name>
    <dbReference type="NCBI Taxonomy" id="1324776"/>
    <lineage>
        <taxon>Eukaryota</taxon>
        <taxon>Fungi</taxon>
        <taxon>Dikarya</taxon>
        <taxon>Ascomycota</taxon>
        <taxon>Pezizomycotina</taxon>
        <taxon>Eurotiomycetes</taxon>
        <taxon>Eurotiomycetidae</taxon>
        <taxon>Eurotiales</taxon>
        <taxon>Aspergillaceae</taxon>
        <taxon>Penicillium</taxon>
    </lineage>
</organism>
<reference evidence="2" key="2">
    <citation type="submission" date="2023-01" db="EMBL/GenBank/DDBJ databases">
        <authorList>
            <person name="Petersen C."/>
        </authorList>
    </citation>
    <scope>NUCLEOTIDE SEQUENCE</scope>
    <source>
        <strain evidence="2">IBT 17514</strain>
    </source>
</reference>
<gene>
    <name evidence="2" type="ORF">N7493_007399</name>
</gene>